<sequence length="137" mass="15481">MDSLGLCDISEMSTDVFGKFYSIPYQGRNVIRKSKGQRGKREEGWRGGVVWGERTARYFKDREGQQISWMGVFGVFLDLEAHSFVSAKELFGFQVGRYRIFDPPGQFTRPTSVNIVAILDCQDSGKTFGLGFPHPSI</sequence>
<dbReference type="AlphaFoldDB" id="A0A1J9P866"/>
<reference evidence="1 2" key="1">
    <citation type="submission" date="2015-07" db="EMBL/GenBank/DDBJ databases">
        <title>Emmonsia species relationships and genome sequence.</title>
        <authorList>
            <consortium name="The Broad Institute Genomics Platform"/>
            <person name="Cuomo C.A."/>
            <person name="Munoz J.F."/>
            <person name="Imamovic A."/>
            <person name="Priest M.E."/>
            <person name="Young S."/>
            <person name="Clay O.K."/>
            <person name="McEwen J.G."/>
        </authorList>
    </citation>
    <scope>NUCLEOTIDE SEQUENCE [LARGE SCALE GENOMIC DNA]</scope>
    <source>
        <strain evidence="1 2">UAMH 9510</strain>
    </source>
</reference>
<dbReference type="Proteomes" id="UP000182235">
    <property type="component" value="Unassembled WGS sequence"/>
</dbReference>
<comment type="caution">
    <text evidence="1">The sequence shown here is derived from an EMBL/GenBank/DDBJ whole genome shotgun (WGS) entry which is preliminary data.</text>
</comment>
<evidence type="ECO:0000313" key="1">
    <source>
        <dbReference type="EMBL" id="OJD12648.1"/>
    </source>
</evidence>
<protein>
    <submittedName>
        <fullName evidence="1">Uncharacterized protein</fullName>
    </submittedName>
</protein>
<keyword evidence="2" id="KW-1185">Reference proteome</keyword>
<evidence type="ECO:0000313" key="2">
    <source>
        <dbReference type="Proteomes" id="UP000182235"/>
    </source>
</evidence>
<dbReference type="EMBL" id="LGRN01000379">
    <property type="protein sequence ID" value="OJD12648.1"/>
    <property type="molecule type" value="Genomic_DNA"/>
</dbReference>
<name>A0A1J9P866_9EURO</name>
<proteinExistence type="predicted"/>
<accession>A0A1J9P866</accession>
<dbReference type="VEuPathDB" id="FungiDB:AJ78_06787"/>
<organism evidence="1 2">
    <name type="scientific">Emergomyces pasteurianus Ep9510</name>
    <dbReference type="NCBI Taxonomy" id="1447872"/>
    <lineage>
        <taxon>Eukaryota</taxon>
        <taxon>Fungi</taxon>
        <taxon>Dikarya</taxon>
        <taxon>Ascomycota</taxon>
        <taxon>Pezizomycotina</taxon>
        <taxon>Eurotiomycetes</taxon>
        <taxon>Eurotiomycetidae</taxon>
        <taxon>Onygenales</taxon>
        <taxon>Ajellomycetaceae</taxon>
        <taxon>Emergomyces</taxon>
    </lineage>
</organism>
<gene>
    <name evidence="1" type="ORF">AJ78_06787</name>
</gene>